<dbReference type="EMBL" id="CABT02000049">
    <property type="protein sequence ID" value="CCC05141.1"/>
    <property type="molecule type" value="Genomic_DNA"/>
</dbReference>
<dbReference type="InParanoid" id="F7W961"/>
<gene>
    <name evidence="1" type="ORF">SMAC_12789</name>
</gene>
<dbReference type="AlphaFoldDB" id="F7W961"/>
<dbReference type="Proteomes" id="UP000001881">
    <property type="component" value="Unassembled WGS sequence"/>
</dbReference>
<evidence type="ECO:0000313" key="2">
    <source>
        <dbReference type="Proteomes" id="UP000001881"/>
    </source>
</evidence>
<keyword evidence="2" id="KW-1185">Reference proteome</keyword>
<dbReference type="VEuPathDB" id="FungiDB:SMAC_12789"/>
<evidence type="ECO:0000313" key="1">
    <source>
        <dbReference type="EMBL" id="CCC05141.1"/>
    </source>
</evidence>
<name>F7W961_SORMK</name>
<protein>
    <submittedName>
        <fullName evidence="1">WGS project CABT00000000 data, contig 2.49</fullName>
    </submittedName>
</protein>
<proteinExistence type="predicted"/>
<organism evidence="1 2">
    <name type="scientific">Sordaria macrospora (strain ATCC MYA-333 / DSM 997 / K(L3346) / K-hell)</name>
    <dbReference type="NCBI Taxonomy" id="771870"/>
    <lineage>
        <taxon>Eukaryota</taxon>
        <taxon>Fungi</taxon>
        <taxon>Dikarya</taxon>
        <taxon>Ascomycota</taxon>
        <taxon>Pezizomycotina</taxon>
        <taxon>Sordariomycetes</taxon>
        <taxon>Sordariomycetidae</taxon>
        <taxon>Sordariales</taxon>
        <taxon>Sordariaceae</taxon>
        <taxon>Sordaria</taxon>
    </lineage>
</organism>
<accession>F7W961</accession>
<comment type="caution">
    <text evidence="1">The sequence shown here is derived from an EMBL/GenBank/DDBJ whole genome shotgun (WGS) entry which is preliminary data.</text>
</comment>
<sequence>MKHARLKYLVGNSPESGWKLGRVWTPRVRGKEVTRGEGHMIYLCAKMAGGQRPIGNLKALINMTSCNIKFSEPVRAGKAAGLPSPVVVFVW</sequence>
<dbReference type="HOGENOM" id="CLU_2428446_0_0_1"/>
<reference evidence="1 2" key="1">
    <citation type="journal article" date="2010" name="PLoS Genet.">
        <title>De novo assembly of a 40 Mb eukaryotic genome from short sequence reads: Sordaria macrospora, a model organism for fungal morphogenesis.</title>
        <authorList>
            <person name="Nowrousian M."/>
            <person name="Stajich J."/>
            <person name="Chu M."/>
            <person name="Engh I."/>
            <person name="Espagne E."/>
            <person name="Halliday K."/>
            <person name="Kamerewerd J."/>
            <person name="Kempken F."/>
            <person name="Knab B."/>
            <person name="Kuo H.C."/>
            <person name="Osiewacz H.D."/>
            <person name="Poeggeler S."/>
            <person name="Read N."/>
            <person name="Seiler S."/>
            <person name="Smith K."/>
            <person name="Zickler D."/>
            <person name="Kueck U."/>
            <person name="Freitag M."/>
        </authorList>
    </citation>
    <scope>NUCLEOTIDE SEQUENCE [LARGE SCALE GENOMIC DNA]</scope>
    <source>
        <strain evidence="2">ATCC MYA-333 / DSM 997 / K(L3346) / K-hell</strain>
        <tissue evidence="1">Mycelium</tissue>
    </source>
</reference>